<keyword evidence="1" id="KW-0479">Metal-binding</keyword>
<dbReference type="InterPro" id="IPR000056">
    <property type="entry name" value="Ribul_P_3_epim-like"/>
</dbReference>
<reference evidence="3" key="1">
    <citation type="submission" date="2017-08" db="EMBL/GenBank/DDBJ databases">
        <authorList>
            <person name="Polle J.E."/>
            <person name="Barry K."/>
            <person name="Cushman J."/>
            <person name="Schmutz J."/>
            <person name="Tran D."/>
            <person name="Hathwaick L.T."/>
            <person name="Yim W.C."/>
            <person name="Jenkins J."/>
            <person name="Mckie-Krisberg Z.M."/>
            <person name="Prochnik S."/>
            <person name="Lindquist E."/>
            <person name="Dockter R.B."/>
            <person name="Adam C."/>
            <person name="Molina H."/>
            <person name="Bunkerborg J."/>
            <person name="Jin E."/>
            <person name="Buchheim M."/>
            <person name="Magnuson J."/>
        </authorList>
    </citation>
    <scope>NUCLEOTIDE SEQUENCE</scope>
    <source>
        <strain evidence="3">CCAP 19/18</strain>
    </source>
</reference>
<sequence>MSLFCPISMPRKLPCVSEGRDRPDTRISPSILSSDFARLDEECKKLVANGAEWLHVDVMDGSFVPNLTIGAPVVKSLRKCTDAFLDCHLMVSKPRQWVQDFAAAGADMYTFHLEAAQPDPGKLSSTTLDPIVVEVCKAVKAAGMHCGLALKPATSPELVFPYVEAGLVDMVLILTVEPGFGGQKFMADKIFKVRTLRDKFPTLSIEDVCVWGFAKIQKY</sequence>
<dbReference type="NCBIfam" id="NF004076">
    <property type="entry name" value="PRK05581.1-4"/>
    <property type="match status" value="1"/>
</dbReference>
<gene>
    <name evidence="3" type="ORF">DUNSADRAFT_9125</name>
</gene>
<evidence type="ECO:0000313" key="4">
    <source>
        <dbReference type="Proteomes" id="UP000815325"/>
    </source>
</evidence>
<dbReference type="Pfam" id="PF00834">
    <property type="entry name" value="Ribul_P_3_epim"/>
    <property type="match status" value="1"/>
</dbReference>
<dbReference type="InterPro" id="IPR011060">
    <property type="entry name" value="RibuloseP-bd_barrel"/>
</dbReference>
<dbReference type="EMBL" id="MU069765">
    <property type="protein sequence ID" value="KAF5834302.1"/>
    <property type="molecule type" value="Genomic_DNA"/>
</dbReference>
<dbReference type="PANTHER" id="PTHR11749">
    <property type="entry name" value="RIBULOSE-5-PHOSPHATE-3-EPIMERASE"/>
    <property type="match status" value="1"/>
</dbReference>
<name>A0ABQ7GI70_DUNSA</name>
<dbReference type="SUPFAM" id="SSF51366">
    <property type="entry name" value="Ribulose-phoshate binding barrel"/>
    <property type="match status" value="1"/>
</dbReference>
<comment type="caution">
    <text evidence="3">The sequence shown here is derived from an EMBL/GenBank/DDBJ whole genome shotgun (WGS) entry which is preliminary data.</text>
</comment>
<proteinExistence type="predicted"/>
<evidence type="ECO:0000313" key="3">
    <source>
        <dbReference type="EMBL" id="KAF5834302.1"/>
    </source>
</evidence>
<evidence type="ECO:0000256" key="2">
    <source>
        <dbReference type="ARBA" id="ARBA00023235"/>
    </source>
</evidence>
<keyword evidence="2" id="KW-0413">Isomerase</keyword>
<keyword evidence="4" id="KW-1185">Reference proteome</keyword>
<protein>
    <submittedName>
        <fullName evidence="3">Ribulose-phosphate 3-epimerase-like protein</fullName>
    </submittedName>
</protein>
<dbReference type="Proteomes" id="UP000815325">
    <property type="component" value="Unassembled WGS sequence"/>
</dbReference>
<dbReference type="Gene3D" id="3.20.20.70">
    <property type="entry name" value="Aldolase class I"/>
    <property type="match status" value="1"/>
</dbReference>
<accession>A0ABQ7GI70</accession>
<dbReference type="CDD" id="cd00429">
    <property type="entry name" value="RPE"/>
    <property type="match status" value="1"/>
</dbReference>
<evidence type="ECO:0000256" key="1">
    <source>
        <dbReference type="ARBA" id="ARBA00022723"/>
    </source>
</evidence>
<dbReference type="PROSITE" id="PS01085">
    <property type="entry name" value="RIBUL_P_3_EPIMER_1"/>
    <property type="match status" value="1"/>
</dbReference>
<dbReference type="InterPro" id="IPR013785">
    <property type="entry name" value="Aldolase_TIM"/>
</dbReference>
<organism evidence="3 4">
    <name type="scientific">Dunaliella salina</name>
    <name type="common">Green alga</name>
    <name type="synonym">Protococcus salinus</name>
    <dbReference type="NCBI Taxonomy" id="3046"/>
    <lineage>
        <taxon>Eukaryota</taxon>
        <taxon>Viridiplantae</taxon>
        <taxon>Chlorophyta</taxon>
        <taxon>core chlorophytes</taxon>
        <taxon>Chlorophyceae</taxon>
        <taxon>CS clade</taxon>
        <taxon>Chlamydomonadales</taxon>
        <taxon>Dunaliellaceae</taxon>
        <taxon>Dunaliella</taxon>
    </lineage>
</organism>